<keyword evidence="2" id="KW-1185">Reference proteome</keyword>
<proteinExistence type="predicted"/>
<evidence type="ECO:0000313" key="1">
    <source>
        <dbReference type="EMBL" id="AXH67360.1"/>
    </source>
</evidence>
<accession>A0A345MA39</accession>
<evidence type="ECO:0000313" key="2">
    <source>
        <dbReference type="Proteomes" id="UP000260216"/>
    </source>
</evidence>
<protein>
    <submittedName>
        <fullName evidence="1">Uncharacterized protein</fullName>
    </submittedName>
</protein>
<dbReference type="EMBL" id="MH576968">
    <property type="protein sequence ID" value="AXH67360.1"/>
    <property type="molecule type" value="Genomic_DNA"/>
</dbReference>
<dbReference type="KEGG" id="vg:55609630"/>
<name>A0A345MA39_9CAUD</name>
<dbReference type="RefSeq" id="YP_009839867.1">
    <property type="nucleotide sequence ID" value="NC_048722.1"/>
</dbReference>
<reference evidence="1 2" key="1">
    <citation type="submission" date="2018-07" db="EMBL/GenBank/DDBJ databases">
        <authorList>
            <person name="Wofford K.M."/>
            <person name="Typhair T.J."/>
            <person name="Gonzales M.A."/>
            <person name="Castillo J.C."/>
            <person name="Smith B.R."/>
            <person name="Klug H.M."/>
            <person name="Hughes L.E."/>
            <person name="Garlena R.A."/>
            <person name="Russell D.A."/>
            <person name="Pope W.H."/>
            <person name="Jacobs-Sera D."/>
            <person name="Hatfull G.F."/>
        </authorList>
    </citation>
    <scope>NUCLEOTIDE SEQUENCE [LARGE SCALE GENOMIC DNA]</scope>
</reference>
<dbReference type="GeneID" id="55609630"/>
<dbReference type="Proteomes" id="UP000260216">
    <property type="component" value="Segment"/>
</dbReference>
<sequence>MLPELSTPPNGYTWELKESNGDPLFGDMKGMTYEIYLRKDNKIVERRGVFVPENRMDELPQFIKGMEESLRLTLK</sequence>
<gene>
    <name evidence="1" type="primary">222</name>
    <name evidence="1" type="ORF">SEA_WOFFORD_222</name>
</gene>
<organism evidence="1 2">
    <name type="scientific">Streptomyces phage Wofford</name>
    <dbReference type="NCBI Taxonomy" id="2283267"/>
    <lineage>
        <taxon>Viruses</taxon>
        <taxon>Duplodnaviria</taxon>
        <taxon>Heunggongvirae</taxon>
        <taxon>Uroviricota</taxon>
        <taxon>Caudoviricetes</taxon>
        <taxon>Stanwilliamsviridae</taxon>
        <taxon>Boydwoodruffvirinae</taxon>
        <taxon>Karimacvirus</taxon>
        <taxon>Karimacvirus wofford</taxon>
        <taxon>Streptomyces virus Wofford</taxon>
    </lineage>
</organism>